<reference evidence="14" key="1">
    <citation type="submission" date="2020-04" db="EMBL/GenBank/DDBJ databases">
        <authorList>
            <person name="Neveu A P."/>
        </authorList>
    </citation>
    <scope>NUCLEOTIDE SEQUENCE</scope>
    <source>
        <tissue evidence="14">Whole embryo</tissue>
    </source>
</reference>
<dbReference type="InterPro" id="IPR013092">
    <property type="entry name" value="Connexin_N"/>
</dbReference>
<evidence type="ECO:0000256" key="4">
    <source>
        <dbReference type="ARBA" id="ARBA00022692"/>
    </source>
</evidence>
<comment type="subcellular location">
    <subcellularLocation>
        <location evidence="1">Cell junction</location>
        <location evidence="1">Gap junction</location>
    </subcellularLocation>
    <subcellularLocation>
        <location evidence="2 9">Cell membrane</location>
        <topology evidence="2 9">Multi-pass membrane protein</topology>
    </subcellularLocation>
</comment>
<keyword evidence="5 9" id="KW-0303">Gap junction</keyword>
<dbReference type="EMBL" id="LR786774">
    <property type="protein sequence ID" value="CAB3262636.1"/>
    <property type="molecule type" value="mRNA"/>
</dbReference>
<comment type="function">
    <text evidence="9">One gap junction consists of a cluster of closely packed pairs of transmembrane channels, the connexons, through which materials of low MW diffuse from one cell to a neighboring cell.</text>
</comment>
<gene>
    <name evidence="14" type="primary">LOC100181149</name>
</gene>
<dbReference type="PANTHER" id="PTHR11984:SF53">
    <property type="entry name" value="GAP JUNCTION PROTEIN"/>
    <property type="match status" value="1"/>
</dbReference>
<evidence type="ECO:0000256" key="2">
    <source>
        <dbReference type="ARBA" id="ARBA00004651"/>
    </source>
</evidence>
<evidence type="ECO:0000256" key="1">
    <source>
        <dbReference type="ARBA" id="ARBA00004610"/>
    </source>
</evidence>
<feature type="region of interest" description="Disordered" evidence="10">
    <location>
        <begin position="595"/>
        <end position="624"/>
    </location>
</feature>
<keyword evidence="6" id="KW-0965">Cell junction</keyword>
<comment type="subunit">
    <text evidence="9">A connexon is composed of a hexamer of connexins.</text>
</comment>
<feature type="compositionally biased region" description="Low complexity" evidence="10">
    <location>
        <begin position="604"/>
        <end position="621"/>
    </location>
</feature>
<accession>A0A6F9DI48</accession>
<keyword evidence="8 11" id="KW-0472">Membrane</keyword>
<dbReference type="SMART" id="SM00037">
    <property type="entry name" value="CNX"/>
    <property type="match status" value="1"/>
</dbReference>
<dbReference type="PANTHER" id="PTHR11984">
    <property type="entry name" value="CONNEXIN"/>
    <property type="match status" value="1"/>
</dbReference>
<protein>
    <recommendedName>
        <fullName evidence="9">Gap junction protein</fullName>
    </recommendedName>
</protein>
<dbReference type="PROSITE" id="PS00408">
    <property type="entry name" value="CONNEXINS_2"/>
    <property type="match status" value="1"/>
</dbReference>
<evidence type="ECO:0000256" key="7">
    <source>
        <dbReference type="ARBA" id="ARBA00022989"/>
    </source>
</evidence>
<evidence type="ECO:0000256" key="6">
    <source>
        <dbReference type="ARBA" id="ARBA00022949"/>
    </source>
</evidence>
<comment type="similarity">
    <text evidence="9">Belongs to the connexin family.</text>
</comment>
<dbReference type="InterPro" id="IPR019570">
    <property type="entry name" value="Connexin_CCC"/>
</dbReference>
<evidence type="ECO:0000259" key="13">
    <source>
        <dbReference type="SMART" id="SM01089"/>
    </source>
</evidence>
<keyword evidence="7 11" id="KW-1133">Transmembrane helix</keyword>
<feature type="transmembrane region" description="Helical" evidence="11">
    <location>
        <begin position="21"/>
        <end position="40"/>
    </location>
</feature>
<dbReference type="Pfam" id="PF00029">
    <property type="entry name" value="Connexin"/>
    <property type="match status" value="2"/>
</dbReference>
<dbReference type="PRINTS" id="PR00206">
    <property type="entry name" value="CONNEXIN"/>
</dbReference>
<organism evidence="14">
    <name type="scientific">Phallusia mammillata</name>
    <dbReference type="NCBI Taxonomy" id="59560"/>
    <lineage>
        <taxon>Eukaryota</taxon>
        <taxon>Metazoa</taxon>
        <taxon>Chordata</taxon>
        <taxon>Tunicata</taxon>
        <taxon>Ascidiacea</taxon>
        <taxon>Phlebobranchia</taxon>
        <taxon>Ascidiidae</taxon>
        <taxon>Phallusia</taxon>
    </lineage>
</organism>
<evidence type="ECO:0000259" key="12">
    <source>
        <dbReference type="SMART" id="SM00037"/>
    </source>
</evidence>
<evidence type="ECO:0000256" key="8">
    <source>
        <dbReference type="ARBA" id="ARBA00023136"/>
    </source>
</evidence>
<dbReference type="AlphaFoldDB" id="A0A6F9DI48"/>
<evidence type="ECO:0000256" key="5">
    <source>
        <dbReference type="ARBA" id="ARBA00022868"/>
    </source>
</evidence>
<evidence type="ECO:0000313" key="14">
    <source>
        <dbReference type="EMBL" id="CAB3262636.1"/>
    </source>
</evidence>
<feature type="region of interest" description="Disordered" evidence="10">
    <location>
        <begin position="243"/>
        <end position="278"/>
    </location>
</feature>
<feature type="domain" description="Connexin cysteine-rich" evidence="13">
    <location>
        <begin position="462"/>
        <end position="528"/>
    </location>
</feature>
<dbReference type="Gene3D" id="1.20.1440.80">
    <property type="entry name" value="Gap junction channel protein cysteine-rich domain"/>
    <property type="match status" value="2"/>
</dbReference>
<keyword evidence="3" id="KW-1003">Cell membrane</keyword>
<feature type="transmembrane region" description="Helical" evidence="11">
    <location>
        <begin position="76"/>
        <end position="99"/>
    </location>
</feature>
<dbReference type="GO" id="GO:0007267">
    <property type="term" value="P:cell-cell signaling"/>
    <property type="evidence" value="ECO:0007669"/>
    <property type="project" value="TreeGrafter"/>
</dbReference>
<feature type="domain" description="Connexin N-terminal" evidence="12">
    <location>
        <begin position="42"/>
        <end position="75"/>
    </location>
</feature>
<dbReference type="InterPro" id="IPR038359">
    <property type="entry name" value="Connexin_N_sf"/>
</dbReference>
<sequence length="650" mass="74392">MSWHLLERLLDEVSKQSTFVGKVWITLLFVFRIIAITRMADSVYADEQAAFKCNTKQPGCENVCFNDFSPISHVRFWGFQVIIVATPSMIFIVYALHIVSKLPNIFRLSARHIEVAAFKGKKRESSFPSKQNPSSFSKLPCSDAFMSQSKQPTYVNAYEHCTRRQLCGHMAEVISFGNYPRVIGDSDDESPPAYNNHNQQNMFYYEEVPIGTVLPTYDNVRIRASRDDLYTPKSRSWYNSHWSFSPSSEESRMNPKRRLRRHSDGSFTPGDTKNKRGFRKFTGSLSASSCDLTSHDDVTKQRYTVAKECSFSEIYKRSDHTWGDFHMRPKASCATTPKSDKDSAFSESPTSLQCPYIIKSSPRTATTNERRFSNHTQSTRFMTSQSKLLRHKSECGFRNNAIDDVGRPVRSIDACSSRTKRTTAPSRTSSCYRSVRARAVIKRLEDRIAVGYFVQCVIRLLLETAFLVLQYLMFDFKVPEKFQCERWPCPHTVDCFVSRPREKSTLLYFMFGVTVVCIALTWHEIVSLSWRFCRKMQLERKKTNLSGGGVSLMALTRSVTQEKKKMDKDVKYNDNYLLDRYARYIQARNGEVEVDSCSDTKTHSSSSESESASEQESFNSEDLSSMFDNENIDIGDFTEAAAAEGGDDFV</sequence>
<feature type="transmembrane region" description="Helical" evidence="11">
    <location>
        <begin position="448"/>
        <end position="472"/>
    </location>
</feature>
<name>A0A6F9DI48_9ASCI</name>
<dbReference type="GO" id="GO:0005243">
    <property type="term" value="F:gap junction channel activity"/>
    <property type="evidence" value="ECO:0007669"/>
    <property type="project" value="TreeGrafter"/>
</dbReference>
<dbReference type="InterPro" id="IPR000500">
    <property type="entry name" value="Connexin"/>
</dbReference>
<dbReference type="InterPro" id="IPR017990">
    <property type="entry name" value="Connexin_CS"/>
</dbReference>
<feature type="transmembrane region" description="Helical" evidence="11">
    <location>
        <begin position="506"/>
        <end position="532"/>
    </location>
</feature>
<dbReference type="SMART" id="SM01089">
    <property type="entry name" value="Connexin_CCC"/>
    <property type="match status" value="1"/>
</dbReference>
<dbReference type="GO" id="GO:0005922">
    <property type="term" value="C:connexin complex"/>
    <property type="evidence" value="ECO:0007669"/>
    <property type="project" value="InterPro"/>
</dbReference>
<evidence type="ECO:0000256" key="11">
    <source>
        <dbReference type="SAM" id="Phobius"/>
    </source>
</evidence>
<evidence type="ECO:0000256" key="3">
    <source>
        <dbReference type="ARBA" id="ARBA00022475"/>
    </source>
</evidence>
<evidence type="ECO:0000256" key="9">
    <source>
        <dbReference type="RuleBase" id="RU000630"/>
    </source>
</evidence>
<evidence type="ECO:0000256" key="10">
    <source>
        <dbReference type="SAM" id="MobiDB-lite"/>
    </source>
</evidence>
<proteinExistence type="evidence at transcript level"/>
<keyword evidence="4 9" id="KW-0812">Transmembrane</keyword>